<name>A0ABR9G6G7_9GAMM</name>
<evidence type="ECO:0000256" key="1">
    <source>
        <dbReference type="ARBA" id="ARBA00023015"/>
    </source>
</evidence>
<dbReference type="PANTHER" id="PTHR30154:SF51">
    <property type="entry name" value="ASNC-FAMILY TRANSCRIPTIONAL REGULATORY PROTEIN"/>
    <property type="match status" value="1"/>
</dbReference>
<feature type="domain" description="HTH asnC-type" evidence="4">
    <location>
        <begin position="6"/>
        <end position="67"/>
    </location>
</feature>
<sequence length="152" mass="17172">MPFSKIDLVDCLLLKELAGRARAPFQELGRRLHLSAAQVQERVQRLEENGFICRYTTELVPEALGYSLQAIVQIRPMPGRMKPVEKLIEGTPEIVECDKVSGDDYFIARLFARSMKHLDSIVERLATDATISTAITVKGQIIRRRPPPVEPM</sequence>
<dbReference type="InterPro" id="IPR036390">
    <property type="entry name" value="WH_DNA-bd_sf"/>
</dbReference>
<evidence type="ECO:0000256" key="3">
    <source>
        <dbReference type="ARBA" id="ARBA00023163"/>
    </source>
</evidence>
<dbReference type="InterPro" id="IPR036388">
    <property type="entry name" value="WH-like_DNA-bd_sf"/>
</dbReference>
<dbReference type="InterPro" id="IPR019887">
    <property type="entry name" value="Tscrpt_reg_AsnC/Lrp_C"/>
</dbReference>
<evidence type="ECO:0000259" key="4">
    <source>
        <dbReference type="PROSITE" id="PS50956"/>
    </source>
</evidence>
<dbReference type="SMART" id="SM00344">
    <property type="entry name" value="HTH_ASNC"/>
    <property type="match status" value="1"/>
</dbReference>
<dbReference type="SUPFAM" id="SSF46785">
    <property type="entry name" value="Winged helix' DNA-binding domain"/>
    <property type="match status" value="1"/>
</dbReference>
<dbReference type="PANTHER" id="PTHR30154">
    <property type="entry name" value="LEUCINE-RESPONSIVE REGULATORY PROTEIN"/>
    <property type="match status" value="1"/>
</dbReference>
<dbReference type="SUPFAM" id="SSF54909">
    <property type="entry name" value="Dimeric alpha+beta barrel"/>
    <property type="match status" value="1"/>
</dbReference>
<accession>A0ABR9G6G7</accession>
<dbReference type="InterPro" id="IPR000485">
    <property type="entry name" value="AsnC-type_HTH_dom"/>
</dbReference>
<keyword evidence="2" id="KW-0238">DNA-binding</keyword>
<dbReference type="Pfam" id="PF01037">
    <property type="entry name" value="AsnC_trans_reg"/>
    <property type="match status" value="1"/>
</dbReference>
<dbReference type="InterPro" id="IPR019888">
    <property type="entry name" value="Tscrpt_reg_AsnC-like"/>
</dbReference>
<organism evidence="5 6">
    <name type="scientific">Dyella acidiphila</name>
    <dbReference type="NCBI Taxonomy" id="2775866"/>
    <lineage>
        <taxon>Bacteria</taxon>
        <taxon>Pseudomonadati</taxon>
        <taxon>Pseudomonadota</taxon>
        <taxon>Gammaproteobacteria</taxon>
        <taxon>Lysobacterales</taxon>
        <taxon>Rhodanobacteraceae</taxon>
        <taxon>Dyella</taxon>
    </lineage>
</organism>
<reference evidence="5 6" key="1">
    <citation type="submission" date="2020-09" db="EMBL/GenBank/DDBJ databases">
        <title>Dyella sp. 7MK23 isolated from forest soil.</title>
        <authorList>
            <person name="Fu J."/>
        </authorList>
    </citation>
    <scope>NUCLEOTIDE SEQUENCE [LARGE SCALE GENOMIC DNA]</scope>
    <source>
        <strain evidence="5 6">7MK23</strain>
    </source>
</reference>
<dbReference type="EMBL" id="JACZZA010000001">
    <property type="protein sequence ID" value="MBE1159641.1"/>
    <property type="molecule type" value="Genomic_DNA"/>
</dbReference>
<dbReference type="Gene3D" id="3.30.70.920">
    <property type="match status" value="1"/>
</dbReference>
<dbReference type="PROSITE" id="PS50956">
    <property type="entry name" value="HTH_ASNC_2"/>
    <property type="match status" value="1"/>
</dbReference>
<dbReference type="PRINTS" id="PR00033">
    <property type="entry name" value="HTHASNC"/>
</dbReference>
<keyword evidence="6" id="KW-1185">Reference proteome</keyword>
<comment type="caution">
    <text evidence="5">The sequence shown here is derived from an EMBL/GenBank/DDBJ whole genome shotgun (WGS) entry which is preliminary data.</text>
</comment>
<dbReference type="Gene3D" id="1.10.10.10">
    <property type="entry name" value="Winged helix-like DNA-binding domain superfamily/Winged helix DNA-binding domain"/>
    <property type="match status" value="1"/>
</dbReference>
<keyword evidence="3" id="KW-0804">Transcription</keyword>
<gene>
    <name evidence="5" type="ORF">IGX34_04530</name>
</gene>
<dbReference type="Proteomes" id="UP000651010">
    <property type="component" value="Unassembled WGS sequence"/>
</dbReference>
<dbReference type="InterPro" id="IPR011008">
    <property type="entry name" value="Dimeric_a/b-barrel"/>
</dbReference>
<protein>
    <submittedName>
        <fullName evidence="5">Lrp/AsnC family transcriptional regulator</fullName>
    </submittedName>
</protein>
<proteinExistence type="predicted"/>
<dbReference type="RefSeq" id="WP_192554454.1">
    <property type="nucleotide sequence ID" value="NZ_JACZZA010000001.1"/>
</dbReference>
<keyword evidence="1" id="KW-0805">Transcription regulation</keyword>
<evidence type="ECO:0000256" key="2">
    <source>
        <dbReference type="ARBA" id="ARBA00023125"/>
    </source>
</evidence>
<evidence type="ECO:0000313" key="6">
    <source>
        <dbReference type="Proteomes" id="UP000651010"/>
    </source>
</evidence>
<dbReference type="Pfam" id="PF13404">
    <property type="entry name" value="HTH_AsnC-type"/>
    <property type="match status" value="1"/>
</dbReference>
<evidence type="ECO:0000313" key="5">
    <source>
        <dbReference type="EMBL" id="MBE1159641.1"/>
    </source>
</evidence>